<proteinExistence type="predicted"/>
<feature type="transmembrane region" description="Helical" evidence="6">
    <location>
        <begin position="227"/>
        <end position="249"/>
    </location>
</feature>
<dbReference type="AlphaFoldDB" id="A0AAE3QNM3"/>
<evidence type="ECO:0000313" key="7">
    <source>
        <dbReference type="EMBL" id="MDJ1480740.1"/>
    </source>
</evidence>
<evidence type="ECO:0000256" key="6">
    <source>
        <dbReference type="SAM" id="Phobius"/>
    </source>
</evidence>
<name>A0AAE3QNM3_9BACT</name>
<organism evidence="7 8">
    <name type="scientific">Xanthocytophaga flava</name>
    <dbReference type="NCBI Taxonomy" id="3048013"/>
    <lineage>
        <taxon>Bacteria</taxon>
        <taxon>Pseudomonadati</taxon>
        <taxon>Bacteroidota</taxon>
        <taxon>Cytophagia</taxon>
        <taxon>Cytophagales</taxon>
        <taxon>Rhodocytophagaceae</taxon>
        <taxon>Xanthocytophaga</taxon>
    </lineage>
</organism>
<accession>A0AAE3QNM3</accession>
<reference evidence="7" key="1">
    <citation type="submission" date="2023-05" db="EMBL/GenBank/DDBJ databases">
        <authorList>
            <person name="Zhang X."/>
        </authorList>
    </citation>
    <scope>NUCLEOTIDE SEQUENCE</scope>
    <source>
        <strain evidence="7">YF14B1</strain>
    </source>
</reference>
<evidence type="ECO:0000256" key="3">
    <source>
        <dbReference type="ARBA" id="ARBA00022692"/>
    </source>
</evidence>
<protein>
    <submittedName>
        <fullName evidence="7">Lysylphosphatidylglycerol synthase transmembrane domain-containing protein</fullName>
    </submittedName>
</protein>
<evidence type="ECO:0000256" key="5">
    <source>
        <dbReference type="ARBA" id="ARBA00023136"/>
    </source>
</evidence>
<dbReference type="Proteomes" id="UP001241110">
    <property type="component" value="Unassembled WGS sequence"/>
</dbReference>
<evidence type="ECO:0000256" key="1">
    <source>
        <dbReference type="ARBA" id="ARBA00004651"/>
    </source>
</evidence>
<feature type="transmembrane region" description="Helical" evidence="6">
    <location>
        <begin position="115"/>
        <end position="143"/>
    </location>
</feature>
<feature type="transmembrane region" description="Helical" evidence="6">
    <location>
        <begin position="302"/>
        <end position="329"/>
    </location>
</feature>
<evidence type="ECO:0000256" key="2">
    <source>
        <dbReference type="ARBA" id="ARBA00022475"/>
    </source>
</evidence>
<dbReference type="NCBIfam" id="TIGR00374">
    <property type="entry name" value="flippase-like domain"/>
    <property type="match status" value="1"/>
</dbReference>
<feature type="transmembrane region" description="Helical" evidence="6">
    <location>
        <begin position="46"/>
        <end position="65"/>
    </location>
</feature>
<evidence type="ECO:0000256" key="4">
    <source>
        <dbReference type="ARBA" id="ARBA00022989"/>
    </source>
</evidence>
<dbReference type="PANTHER" id="PTHR39087">
    <property type="entry name" value="UPF0104 MEMBRANE PROTEIN MJ1595"/>
    <property type="match status" value="1"/>
</dbReference>
<keyword evidence="4 6" id="KW-1133">Transmembrane helix</keyword>
<keyword evidence="2" id="KW-1003">Cell membrane</keyword>
<dbReference type="PANTHER" id="PTHR39087:SF2">
    <property type="entry name" value="UPF0104 MEMBRANE PROTEIN MJ1595"/>
    <property type="match status" value="1"/>
</dbReference>
<dbReference type="RefSeq" id="WP_313977661.1">
    <property type="nucleotide sequence ID" value="NZ_JASJOS010000004.1"/>
</dbReference>
<gene>
    <name evidence="7" type="ORF">QNI16_09620</name>
</gene>
<comment type="subcellular location">
    <subcellularLocation>
        <location evidence="1">Cell membrane</location>
        <topology evidence="1">Multi-pass membrane protein</topology>
    </subcellularLocation>
</comment>
<feature type="transmembrane region" description="Helical" evidence="6">
    <location>
        <begin position="7"/>
        <end position="26"/>
    </location>
</feature>
<evidence type="ECO:0000313" key="8">
    <source>
        <dbReference type="Proteomes" id="UP001241110"/>
    </source>
</evidence>
<feature type="transmembrane region" description="Helical" evidence="6">
    <location>
        <begin position="77"/>
        <end position="95"/>
    </location>
</feature>
<dbReference type="InterPro" id="IPR022791">
    <property type="entry name" value="L-PG_synthase/AglD"/>
</dbReference>
<feature type="transmembrane region" description="Helical" evidence="6">
    <location>
        <begin position="169"/>
        <end position="189"/>
    </location>
</feature>
<dbReference type="Pfam" id="PF03706">
    <property type="entry name" value="LPG_synthase_TM"/>
    <property type="match status" value="1"/>
</dbReference>
<dbReference type="EMBL" id="JASJOS010000004">
    <property type="protein sequence ID" value="MDJ1480740.1"/>
    <property type="molecule type" value="Genomic_DNA"/>
</dbReference>
<keyword evidence="5 6" id="KW-0472">Membrane</keyword>
<sequence length="351" mass="39812">MKFRLIDIIKYAIPLVVAFLLLRFYVFKELSLADMIATFRQANYSWVIFSGIVLLFAHWSRAYRWRLLLEPLGYKPSMFRMFLAVMIGYFANLLLPRMGEVSRCGVLNKMNKVPINAGIGTVVAERLFDVVMLLLLLCLNFLLEFNRLSEFFIQFFTDKFGSFSQISSTFYLILIVGVLFIAGIGFWAYKNQEKLWKIAILAKVRDFFLGMWEGLVSVRKMQNKWSFIAHSFLIWIGYYFAAYLLTFALPDSKPLGWMGGLTILMMGSLGMAAPVQGGTGPYHLLVSSALMLYGWSQEEGIILATFIWASQTLLTIVAGGICFVTSLFINSAATPSVEIKDSHSQKYDSAT</sequence>
<dbReference type="GO" id="GO:0005886">
    <property type="term" value="C:plasma membrane"/>
    <property type="evidence" value="ECO:0007669"/>
    <property type="project" value="UniProtKB-SubCell"/>
</dbReference>
<comment type="caution">
    <text evidence="7">The sequence shown here is derived from an EMBL/GenBank/DDBJ whole genome shotgun (WGS) entry which is preliminary data.</text>
</comment>
<keyword evidence="3 6" id="KW-0812">Transmembrane</keyword>